<dbReference type="EMBL" id="DSYK01000338">
    <property type="protein sequence ID" value="HGS21561.1"/>
    <property type="molecule type" value="Genomic_DNA"/>
</dbReference>
<dbReference type="GO" id="GO:0000272">
    <property type="term" value="P:polysaccharide catabolic process"/>
    <property type="evidence" value="ECO:0007669"/>
    <property type="project" value="TreeGrafter"/>
</dbReference>
<feature type="domain" description="Alpha-L-arabinofuranosidase C-terminal" evidence="2">
    <location>
        <begin position="5"/>
        <end position="103"/>
    </location>
</feature>
<dbReference type="InterPro" id="IPR010720">
    <property type="entry name" value="Alpha-L-AF_C"/>
</dbReference>
<comment type="subunit">
    <text evidence="1">Homohexamer; trimer of dimers.</text>
</comment>
<protein>
    <recommendedName>
        <fullName evidence="2">Alpha-L-arabinofuranosidase C-terminal domain-containing protein</fullName>
    </recommendedName>
</protein>
<name>A0A7C4PG96_9CHLR</name>
<dbReference type="Gene3D" id="2.60.40.1180">
    <property type="entry name" value="Golgi alpha-mannosidase II"/>
    <property type="match status" value="1"/>
</dbReference>
<dbReference type="AlphaFoldDB" id="A0A7C4PG96"/>
<dbReference type="PANTHER" id="PTHR43576">
    <property type="entry name" value="ALPHA-L-ARABINOFURANOSIDASE C-RELATED"/>
    <property type="match status" value="1"/>
</dbReference>
<dbReference type="GO" id="GO:0046556">
    <property type="term" value="F:alpha-L-arabinofuranosidase activity"/>
    <property type="evidence" value="ECO:0007669"/>
    <property type="project" value="InterPro"/>
</dbReference>
<dbReference type="PANTHER" id="PTHR43576:SF2">
    <property type="entry name" value="INTRACELLULAR EXO-ALPHA-L-ARABINOFURANOSIDASE 2"/>
    <property type="match status" value="1"/>
</dbReference>
<evidence type="ECO:0000259" key="2">
    <source>
        <dbReference type="SMART" id="SM00813"/>
    </source>
</evidence>
<proteinExistence type="predicted"/>
<dbReference type="SUPFAM" id="SSF51011">
    <property type="entry name" value="Glycosyl hydrolase domain"/>
    <property type="match status" value="1"/>
</dbReference>
<dbReference type="Pfam" id="PF06964">
    <property type="entry name" value="Alpha-L-AF_C"/>
    <property type="match status" value="1"/>
</dbReference>
<organism evidence="3">
    <name type="scientific">Anaerolinea thermolimosa</name>
    <dbReference type="NCBI Taxonomy" id="229919"/>
    <lineage>
        <taxon>Bacteria</taxon>
        <taxon>Bacillati</taxon>
        <taxon>Chloroflexota</taxon>
        <taxon>Anaerolineae</taxon>
        <taxon>Anaerolineales</taxon>
        <taxon>Anaerolineaceae</taxon>
        <taxon>Anaerolinea</taxon>
    </lineage>
</organism>
<dbReference type="GO" id="GO:0046373">
    <property type="term" value="P:L-arabinose metabolic process"/>
    <property type="evidence" value="ECO:0007669"/>
    <property type="project" value="InterPro"/>
</dbReference>
<reference evidence="3" key="1">
    <citation type="journal article" date="2020" name="mSystems">
        <title>Genome- and Community-Level Interaction Insights into Carbon Utilization and Element Cycling Functions of Hydrothermarchaeota in Hydrothermal Sediment.</title>
        <authorList>
            <person name="Zhou Z."/>
            <person name="Liu Y."/>
            <person name="Xu W."/>
            <person name="Pan J."/>
            <person name="Luo Z.H."/>
            <person name="Li M."/>
        </authorList>
    </citation>
    <scope>NUCLEOTIDE SEQUENCE [LARGE SCALE GENOMIC DNA]</scope>
    <source>
        <strain evidence="3">SpSt-573</strain>
    </source>
</reference>
<dbReference type="InterPro" id="IPR013780">
    <property type="entry name" value="Glyco_hydro_b"/>
</dbReference>
<sequence length="109" mass="11805">MKQRTRYAIELAGQKIPQVSVSASRDKSGRVHVSLCNLSPTAAVRLTCEVQGAKVGSMKGRVLTAPEINAHNTFAQPETVKPSAFEDFSATQKGFEVNLPAKSIVMLEF</sequence>
<comment type="caution">
    <text evidence="3">The sequence shown here is derived from an EMBL/GenBank/DDBJ whole genome shotgun (WGS) entry which is preliminary data.</text>
</comment>
<dbReference type="SMART" id="SM00813">
    <property type="entry name" value="Alpha-L-AF_C"/>
    <property type="match status" value="1"/>
</dbReference>
<evidence type="ECO:0000313" key="3">
    <source>
        <dbReference type="EMBL" id="HGS21561.1"/>
    </source>
</evidence>
<gene>
    <name evidence="3" type="ORF">ENT37_06805</name>
</gene>
<evidence type="ECO:0000256" key="1">
    <source>
        <dbReference type="ARBA" id="ARBA00011165"/>
    </source>
</evidence>
<accession>A0A7C4PG96</accession>